<dbReference type="PANTHER" id="PTHR38926">
    <property type="entry name" value="F-BOX DOMAIN CONTAINING PROTEIN, EXPRESSED"/>
    <property type="match status" value="1"/>
</dbReference>
<dbReference type="SUPFAM" id="SSF52047">
    <property type="entry name" value="RNI-like"/>
    <property type="match status" value="1"/>
</dbReference>
<dbReference type="PANTHER" id="PTHR38926:SF71">
    <property type="entry name" value="OS08G0194350 PROTEIN"/>
    <property type="match status" value="1"/>
</dbReference>
<feature type="domain" description="F-box" evidence="1">
    <location>
        <begin position="13"/>
        <end position="56"/>
    </location>
</feature>
<dbReference type="AlphaFoldDB" id="A0A835KT90"/>
<dbReference type="Pfam" id="PF12937">
    <property type="entry name" value="F-box-like"/>
    <property type="match status" value="1"/>
</dbReference>
<dbReference type="Proteomes" id="UP000636709">
    <property type="component" value="Unassembled WGS sequence"/>
</dbReference>
<dbReference type="EMBL" id="JACEFO010000338">
    <property type="protein sequence ID" value="KAF8775009.1"/>
    <property type="molecule type" value="Genomic_DNA"/>
</dbReference>
<dbReference type="Gene3D" id="1.20.1280.50">
    <property type="match status" value="1"/>
</dbReference>
<dbReference type="InterPro" id="IPR001810">
    <property type="entry name" value="F-box_dom"/>
</dbReference>
<accession>A0A835KT90</accession>
<keyword evidence="3" id="KW-1185">Reference proteome</keyword>
<dbReference type="Gene3D" id="3.80.10.10">
    <property type="entry name" value="Ribonuclease Inhibitor"/>
    <property type="match status" value="1"/>
</dbReference>
<dbReference type="InterPro" id="IPR036047">
    <property type="entry name" value="F-box-like_dom_sf"/>
</dbReference>
<comment type="caution">
    <text evidence="2">The sequence shown here is derived from an EMBL/GenBank/DDBJ whole genome shotgun (WGS) entry which is preliminary data.</text>
</comment>
<protein>
    <recommendedName>
        <fullName evidence="1">F-box domain-containing protein</fullName>
    </recommendedName>
</protein>
<reference evidence="2" key="1">
    <citation type="submission" date="2020-07" db="EMBL/GenBank/DDBJ databases">
        <title>Genome sequence and genetic diversity analysis of an under-domesticated orphan crop, white fonio (Digitaria exilis).</title>
        <authorList>
            <person name="Bennetzen J.L."/>
            <person name="Chen S."/>
            <person name="Ma X."/>
            <person name="Wang X."/>
            <person name="Yssel A.E.J."/>
            <person name="Chaluvadi S.R."/>
            <person name="Johnson M."/>
            <person name="Gangashetty P."/>
            <person name="Hamidou F."/>
            <person name="Sanogo M.D."/>
            <person name="Zwaenepoel A."/>
            <person name="Wallace J."/>
            <person name="Van De Peer Y."/>
            <person name="Van Deynze A."/>
        </authorList>
    </citation>
    <scope>NUCLEOTIDE SEQUENCE</scope>
    <source>
        <tissue evidence="2">Leaves</tissue>
    </source>
</reference>
<dbReference type="OrthoDB" id="2095648at2759"/>
<organism evidence="2 3">
    <name type="scientific">Digitaria exilis</name>
    <dbReference type="NCBI Taxonomy" id="1010633"/>
    <lineage>
        <taxon>Eukaryota</taxon>
        <taxon>Viridiplantae</taxon>
        <taxon>Streptophyta</taxon>
        <taxon>Embryophyta</taxon>
        <taxon>Tracheophyta</taxon>
        <taxon>Spermatophyta</taxon>
        <taxon>Magnoliopsida</taxon>
        <taxon>Liliopsida</taxon>
        <taxon>Poales</taxon>
        <taxon>Poaceae</taxon>
        <taxon>PACMAD clade</taxon>
        <taxon>Panicoideae</taxon>
        <taxon>Panicodae</taxon>
        <taxon>Paniceae</taxon>
        <taxon>Anthephorinae</taxon>
        <taxon>Digitaria</taxon>
    </lineage>
</organism>
<dbReference type="SUPFAM" id="SSF81383">
    <property type="entry name" value="F-box domain"/>
    <property type="match status" value="1"/>
</dbReference>
<evidence type="ECO:0000259" key="1">
    <source>
        <dbReference type="Pfam" id="PF12937"/>
    </source>
</evidence>
<evidence type="ECO:0000313" key="3">
    <source>
        <dbReference type="Proteomes" id="UP000636709"/>
    </source>
</evidence>
<evidence type="ECO:0000313" key="2">
    <source>
        <dbReference type="EMBL" id="KAF8775009.1"/>
    </source>
</evidence>
<proteinExistence type="predicted"/>
<name>A0A835KT90_9POAL</name>
<dbReference type="FunFam" id="1.20.1280.50:FF:000037">
    <property type="entry name" value="F-box protein SKIP19"/>
    <property type="match status" value="1"/>
</dbReference>
<gene>
    <name evidence="2" type="ORF">HU200_005058</name>
</gene>
<dbReference type="InterPro" id="IPR032675">
    <property type="entry name" value="LRR_dom_sf"/>
</dbReference>
<sequence length="258" mass="27817">MEDTPASVRDCLELPLDALASIFDKLGAIEILMGAGLVCHSWLKAAKVPELWRSVNILDHKVVHELDRVGSSAGGVEEPKINGNVLRAMAKVAVDRSGGQLLAFAGSPGLRALGLISSDGVSNEGFSELVAKCPLLENLMLSLCNNVHGREVYEGTGRACPQLKNFVLGKRMLDSLIQLYYRDDELGSEALGATAMHGLRRLTLLGSDLTNDELAVILDSCPHLELLDLRDCFQLVVDDALRARCTGIKSLTLPCQVD</sequence>